<dbReference type="InterPro" id="IPR006597">
    <property type="entry name" value="Sel1-like"/>
</dbReference>
<organism evidence="2 3">
    <name type="scientific">Candidatus Phaeomarinibacter ectocarpi</name>
    <dbReference type="NCBI Taxonomy" id="1458461"/>
    <lineage>
        <taxon>Bacteria</taxon>
        <taxon>Pseudomonadati</taxon>
        <taxon>Pseudomonadota</taxon>
        <taxon>Alphaproteobacteria</taxon>
        <taxon>Hyphomicrobiales</taxon>
        <taxon>Parvibaculaceae</taxon>
        <taxon>Candidatus Phaeomarinibacter</taxon>
    </lineage>
</organism>
<dbReference type="Pfam" id="PF08238">
    <property type="entry name" value="Sel1"/>
    <property type="match status" value="4"/>
</dbReference>
<dbReference type="STRING" id="1458461.BN1012_Phect3024"/>
<dbReference type="RefSeq" id="WP_081826271.1">
    <property type="nucleotide sequence ID" value="NZ_HG966617.1"/>
</dbReference>
<evidence type="ECO:0000313" key="3">
    <source>
        <dbReference type="Proteomes" id="UP000032160"/>
    </source>
</evidence>
<dbReference type="InterPro" id="IPR011990">
    <property type="entry name" value="TPR-like_helical_dom_sf"/>
</dbReference>
<dbReference type="KEGG" id="pect:BN1012_Phect3024"/>
<accession>X5MPB3</accession>
<evidence type="ECO:0000313" key="2">
    <source>
        <dbReference type="EMBL" id="CDO61236.1"/>
    </source>
</evidence>
<evidence type="ECO:0000256" key="1">
    <source>
        <dbReference type="SAM" id="SignalP"/>
    </source>
</evidence>
<dbReference type="SUPFAM" id="SSF81901">
    <property type="entry name" value="HCP-like"/>
    <property type="match status" value="1"/>
</dbReference>
<feature type="chain" id="PRO_5004959652" description="FOG: TPR repeat, SEL1 subfamily" evidence="1">
    <location>
        <begin position="24"/>
        <end position="241"/>
    </location>
</feature>
<dbReference type="InterPro" id="IPR052945">
    <property type="entry name" value="Mitotic_Regulator"/>
</dbReference>
<name>X5MPB3_9HYPH</name>
<dbReference type="PATRIC" id="fig|1458461.3.peg.3030"/>
<dbReference type="Proteomes" id="UP000032160">
    <property type="component" value="Chromosome I"/>
</dbReference>
<evidence type="ECO:0008006" key="4">
    <source>
        <dbReference type="Google" id="ProtNLM"/>
    </source>
</evidence>
<dbReference type="HOGENOM" id="CLU_000288_36_8_5"/>
<dbReference type="SMART" id="SM00671">
    <property type="entry name" value="SEL1"/>
    <property type="match status" value="4"/>
</dbReference>
<feature type="signal peptide" evidence="1">
    <location>
        <begin position="1"/>
        <end position="23"/>
    </location>
</feature>
<keyword evidence="1" id="KW-0732">Signal</keyword>
<proteinExistence type="predicted"/>
<dbReference type="AlphaFoldDB" id="X5MPB3"/>
<dbReference type="Gene3D" id="1.25.40.10">
    <property type="entry name" value="Tetratricopeptide repeat domain"/>
    <property type="match status" value="1"/>
</dbReference>
<gene>
    <name evidence="2" type="ORF">BN1012_Phect3024</name>
</gene>
<dbReference type="PANTHER" id="PTHR43628:SF1">
    <property type="entry name" value="CHITIN SYNTHASE REGULATORY FACTOR 2-RELATED"/>
    <property type="match status" value="1"/>
</dbReference>
<protein>
    <recommendedName>
        <fullName evidence="4">FOG: TPR repeat, SEL1 subfamily</fullName>
    </recommendedName>
</protein>
<dbReference type="OrthoDB" id="9796900at2"/>
<dbReference type="PANTHER" id="PTHR43628">
    <property type="entry name" value="ACTIVATOR OF C KINASE PROTEIN 1-RELATED"/>
    <property type="match status" value="1"/>
</dbReference>
<dbReference type="EMBL" id="HG966617">
    <property type="protein sequence ID" value="CDO61236.1"/>
    <property type="molecule type" value="Genomic_DNA"/>
</dbReference>
<sequence>MFMRISKTAFVLLAAISWGIAPAAADLQSGIEAYSAGDVTAATQAWAEGGDAGDATSAFLAAKMYEGNNGAPANPYKAVKYMTLAAEGNHVQAQVELGDYYRTGKPDADIKSNVDEALRWYEKAALNQHAEAQMKIGEMHYNGEGAERNRFEGIRWYELAAEKYYTPALIFLSGIYWDGDPLPQDKAKAYSFLLLARQGATDDTRAGVDALMGQREKQMSRAQMDAGIRLAEAFRLEHTKR</sequence>
<reference evidence="2 3" key="1">
    <citation type="journal article" date="2014" name="Front. Genet.">
        <title>Genome and metabolic network of "Candidatus Phaeomarinobacter ectocarpi" Ec32, a new candidate genus of Alphaproteobacteria frequently associated with brown algae.</title>
        <authorList>
            <person name="Dittami S.M."/>
            <person name="Barbeyron T."/>
            <person name="Boyen C."/>
            <person name="Cambefort J."/>
            <person name="Collet G."/>
            <person name="Delage L."/>
            <person name="Gobet A."/>
            <person name="Groisillier A."/>
            <person name="Leblanc C."/>
            <person name="Michel G."/>
            <person name="Scornet D."/>
            <person name="Siegel A."/>
            <person name="Tapia J.E."/>
            <person name="Tonon T."/>
        </authorList>
    </citation>
    <scope>NUCLEOTIDE SEQUENCE [LARGE SCALE GENOMIC DNA]</scope>
    <source>
        <strain evidence="2 3">Ec32</strain>
    </source>
</reference>
<keyword evidence="3" id="KW-1185">Reference proteome</keyword>